<evidence type="ECO:0000256" key="2">
    <source>
        <dbReference type="ARBA" id="ARBA00022723"/>
    </source>
</evidence>
<dbReference type="AlphaFoldDB" id="A0A6G8QD39"/>
<evidence type="ECO:0000256" key="3">
    <source>
        <dbReference type="ARBA" id="ARBA00022801"/>
    </source>
</evidence>
<keyword evidence="2" id="KW-0479">Metal-binding</keyword>
<protein>
    <submittedName>
        <fullName evidence="6">Putative toxin-antitoxin system toxin component, PIN family</fullName>
    </submittedName>
</protein>
<feature type="domain" description="PIN" evidence="5">
    <location>
        <begin position="2"/>
        <end position="118"/>
    </location>
</feature>
<dbReference type="SUPFAM" id="SSF88723">
    <property type="entry name" value="PIN domain-like"/>
    <property type="match status" value="1"/>
</dbReference>
<proteinExistence type="predicted"/>
<dbReference type="InterPro" id="IPR002716">
    <property type="entry name" value="PIN_dom"/>
</dbReference>
<dbReference type="PANTHER" id="PTHR34610">
    <property type="entry name" value="SSL7007 PROTEIN"/>
    <property type="match status" value="1"/>
</dbReference>
<keyword evidence="3" id="KW-0378">Hydrolase</keyword>
<accession>A0A6G8QD39</accession>
<dbReference type="KEGG" id="rub:GBA63_18495"/>
<gene>
    <name evidence="6" type="ORF">GBA63_18495</name>
</gene>
<sequence length="146" mass="15861">MRVVVDANVCVSAVLSSKGSPARILDHALGEGPHDFELCAPSQLFPKIEEVLARPKIANRLKWDSSQIGAYVRRLRLAITEISTGDSDEVPSYTGDPEDDPYVMAAVLERASYVVSGDDDILQMSDPPVPVLGPAQFVRLWEAGLL</sequence>
<evidence type="ECO:0000313" key="6">
    <source>
        <dbReference type="EMBL" id="QIN84406.1"/>
    </source>
</evidence>
<reference evidence="6 7" key="1">
    <citation type="submission" date="2019-10" db="EMBL/GenBank/DDBJ databases">
        <title>Rubrobacter sp nov SCSIO 52090 isolated from a deep-sea sediment in the South China Sea.</title>
        <authorList>
            <person name="Chen R.W."/>
        </authorList>
    </citation>
    <scope>NUCLEOTIDE SEQUENCE [LARGE SCALE GENOMIC DNA]</scope>
    <source>
        <strain evidence="6 7">SCSIO 52909</strain>
    </source>
</reference>
<keyword evidence="4" id="KW-0460">Magnesium</keyword>
<dbReference type="NCBIfam" id="TIGR00305">
    <property type="entry name" value="putative toxin-antitoxin system toxin component, PIN family"/>
    <property type="match status" value="1"/>
</dbReference>
<keyword evidence="1" id="KW-0540">Nuclease</keyword>
<dbReference type="Pfam" id="PF13470">
    <property type="entry name" value="PIN_3"/>
    <property type="match status" value="1"/>
</dbReference>
<dbReference type="Proteomes" id="UP000501452">
    <property type="component" value="Chromosome"/>
</dbReference>
<evidence type="ECO:0000256" key="4">
    <source>
        <dbReference type="ARBA" id="ARBA00022842"/>
    </source>
</evidence>
<dbReference type="GO" id="GO:0004518">
    <property type="term" value="F:nuclease activity"/>
    <property type="evidence" value="ECO:0007669"/>
    <property type="project" value="UniProtKB-KW"/>
</dbReference>
<dbReference type="PANTHER" id="PTHR34610:SF4">
    <property type="entry name" value="SLL8027 PROTEIN"/>
    <property type="match status" value="1"/>
</dbReference>
<evidence type="ECO:0000313" key="7">
    <source>
        <dbReference type="Proteomes" id="UP000501452"/>
    </source>
</evidence>
<evidence type="ECO:0000259" key="5">
    <source>
        <dbReference type="Pfam" id="PF13470"/>
    </source>
</evidence>
<dbReference type="InterPro" id="IPR029060">
    <property type="entry name" value="PIN-like_dom_sf"/>
</dbReference>
<dbReference type="EMBL" id="CP045119">
    <property type="protein sequence ID" value="QIN84406.1"/>
    <property type="molecule type" value="Genomic_DNA"/>
</dbReference>
<dbReference type="InterPro" id="IPR002850">
    <property type="entry name" value="PIN_toxin-like"/>
</dbReference>
<name>A0A6G8QD39_9ACTN</name>
<keyword evidence="7" id="KW-1185">Reference proteome</keyword>
<evidence type="ECO:0000256" key="1">
    <source>
        <dbReference type="ARBA" id="ARBA00022722"/>
    </source>
</evidence>
<dbReference type="GO" id="GO:0016787">
    <property type="term" value="F:hydrolase activity"/>
    <property type="evidence" value="ECO:0007669"/>
    <property type="project" value="UniProtKB-KW"/>
</dbReference>
<organism evidence="6 7">
    <name type="scientific">Rubrobacter tropicus</name>
    <dbReference type="NCBI Taxonomy" id="2653851"/>
    <lineage>
        <taxon>Bacteria</taxon>
        <taxon>Bacillati</taxon>
        <taxon>Actinomycetota</taxon>
        <taxon>Rubrobacteria</taxon>
        <taxon>Rubrobacterales</taxon>
        <taxon>Rubrobacteraceae</taxon>
        <taxon>Rubrobacter</taxon>
    </lineage>
</organism>
<dbReference type="GO" id="GO:0046872">
    <property type="term" value="F:metal ion binding"/>
    <property type="evidence" value="ECO:0007669"/>
    <property type="project" value="UniProtKB-KW"/>
</dbReference>